<accession>A0AAX2R5Z3</accession>
<evidence type="ECO:0000313" key="2">
    <source>
        <dbReference type="Proteomes" id="UP000294834"/>
    </source>
</evidence>
<gene>
    <name evidence="1" type="ORF">E1J06_14580</name>
</gene>
<dbReference type="AlphaFoldDB" id="A0AAX2R5Z3"/>
<dbReference type="EMBL" id="SLTX01000001">
    <property type="protein sequence ID" value="TDB08510.1"/>
    <property type="molecule type" value="Genomic_DNA"/>
</dbReference>
<reference evidence="1 2" key="1">
    <citation type="journal article" date="2019" name="Nat. Microbiol.">
        <title>Genomic variation and strain-specific functional adaptation in the human gut microbiome during early life.</title>
        <authorList>
            <person name="Vatanen T."/>
            <person name="Plichta D.R."/>
            <person name="Somani J."/>
            <person name="Munch P.C."/>
            <person name="Arthur T.D."/>
            <person name="Hall A.B."/>
            <person name="Rudolf S."/>
            <person name="Oakeley E.J."/>
            <person name="Ke X."/>
            <person name="Young R.A."/>
            <person name="Haiser H.J."/>
            <person name="Kolde R."/>
            <person name="Yassour M."/>
            <person name="Luopajarvi K."/>
            <person name="Siljander H."/>
            <person name="Virtanen S.M."/>
            <person name="Ilonen J."/>
            <person name="Uibo R."/>
            <person name="Tillmann V."/>
            <person name="Mokurov S."/>
            <person name="Dorshakova N."/>
            <person name="Porter J.A."/>
            <person name="McHardy A.C."/>
            <person name="Lahdesmaki H."/>
            <person name="Vlamakis H."/>
            <person name="Huttenhower C."/>
            <person name="Knip M."/>
            <person name="Xavier R.J."/>
        </authorList>
    </citation>
    <scope>NUCLEOTIDE SEQUENCE [LARGE SCALE GENOMIC DNA]</scope>
    <source>
        <strain evidence="1 2">RJX1052</strain>
    </source>
</reference>
<name>A0AAX2R5Z3_9BACT</name>
<evidence type="ECO:0000313" key="1">
    <source>
        <dbReference type="EMBL" id="TDB08510.1"/>
    </source>
</evidence>
<dbReference type="Proteomes" id="UP000294834">
    <property type="component" value="Unassembled WGS sequence"/>
</dbReference>
<protein>
    <submittedName>
        <fullName evidence="1">Uncharacterized protein</fullName>
    </submittedName>
</protein>
<sequence length="77" mass="9116">MNEVRKLYNDDGCVLKEASSNDYESWSSARTLGPMERRKEYRNLCYNFEYERGTNIPHCAKKGVCDEDCEYMRNFKG</sequence>
<comment type="caution">
    <text evidence="1">The sequence shown here is derived from an EMBL/GenBank/DDBJ whole genome shotgun (WGS) entry which is preliminary data.</text>
</comment>
<dbReference type="RefSeq" id="WP_134770221.1">
    <property type="nucleotide sequence ID" value="NZ_JAGKHU010000031.1"/>
</dbReference>
<organism evidence="1 2">
    <name type="scientific">Phocaeicola dorei</name>
    <dbReference type="NCBI Taxonomy" id="357276"/>
    <lineage>
        <taxon>Bacteria</taxon>
        <taxon>Pseudomonadati</taxon>
        <taxon>Bacteroidota</taxon>
        <taxon>Bacteroidia</taxon>
        <taxon>Bacteroidales</taxon>
        <taxon>Bacteroidaceae</taxon>
        <taxon>Phocaeicola</taxon>
    </lineage>
</organism>
<proteinExistence type="predicted"/>